<dbReference type="GeneID" id="26251963"/>
<evidence type="ECO:0000313" key="2">
    <source>
        <dbReference type="Proteomes" id="UP000054337"/>
    </source>
</evidence>
<sequence>MSTKRKRRVTRSGTECLEPIMQDRDNTTSLHDIATDPTQTLLSFLPEASDTLSKTKHSDLIGSFTPLFVSESQEQLLLHEFVQRSPPDHIIAEFTRHIQTGKQLSWFQQVVPELRPGVEGDTEWLEAARELLWNDDLRAQHKERHEKMTKLNQSISQLPPENYELRQSWSFIVKLLQPISHQMAVALDGVSHLLGRSDCLLLDPDGEWFQAPYGCIRSEQTHVVVLQALQDKILSPVIDDLTQSLKDIDNKVTNDSEYCPGVTSDEDDGKFSGQQSESERTLQHMYKLRVALQSVRGIIVVEKDECDRGIAKRAGLSSGWNFQKIRMFPWHDVKNLGHNNDLKLLEQRRWYYDETET</sequence>
<dbReference type="EMBL" id="KI968749">
    <property type="protein sequence ID" value="EUN25635.1"/>
    <property type="molecule type" value="Genomic_DNA"/>
</dbReference>
<dbReference type="RefSeq" id="XP_014555184.1">
    <property type="nucleotide sequence ID" value="XM_014699698.1"/>
</dbReference>
<dbReference type="HOGENOM" id="CLU_776096_0_0_1"/>
<name>W7EIK4_BIPV3</name>
<evidence type="ECO:0000313" key="1">
    <source>
        <dbReference type="EMBL" id="EUN25635.1"/>
    </source>
</evidence>
<reference evidence="1 2" key="1">
    <citation type="journal article" date="2013" name="PLoS Genet.">
        <title>Comparative genome structure, secondary metabolite, and effector coding capacity across Cochliobolus pathogens.</title>
        <authorList>
            <person name="Condon B.J."/>
            <person name="Leng Y."/>
            <person name="Wu D."/>
            <person name="Bushley K.E."/>
            <person name="Ohm R.A."/>
            <person name="Otillar R."/>
            <person name="Martin J."/>
            <person name="Schackwitz W."/>
            <person name="Grimwood J."/>
            <person name="MohdZainudin N."/>
            <person name="Xue C."/>
            <person name="Wang R."/>
            <person name="Manning V.A."/>
            <person name="Dhillon B."/>
            <person name="Tu Z.J."/>
            <person name="Steffenson B.J."/>
            <person name="Salamov A."/>
            <person name="Sun H."/>
            <person name="Lowry S."/>
            <person name="LaButti K."/>
            <person name="Han J."/>
            <person name="Copeland A."/>
            <person name="Lindquist E."/>
            <person name="Barry K."/>
            <person name="Schmutz J."/>
            <person name="Baker S.E."/>
            <person name="Ciuffetti L.M."/>
            <person name="Grigoriev I.V."/>
            <person name="Zhong S."/>
            <person name="Turgeon B.G."/>
        </authorList>
    </citation>
    <scope>NUCLEOTIDE SEQUENCE [LARGE SCALE GENOMIC DNA]</scope>
    <source>
        <strain evidence="1 2">FI3</strain>
    </source>
</reference>
<gene>
    <name evidence="1" type="ORF">COCVIDRAFT_17199</name>
</gene>
<accession>W7EIK4</accession>
<dbReference type="AlphaFoldDB" id="W7EIK4"/>
<protein>
    <submittedName>
        <fullName evidence="1">Uncharacterized protein</fullName>
    </submittedName>
</protein>
<keyword evidence="2" id="KW-1185">Reference proteome</keyword>
<organism evidence="1 2">
    <name type="scientific">Bipolaris victoriae (strain FI3)</name>
    <name type="common">Victoria blight of oats agent</name>
    <name type="synonym">Cochliobolus victoriae</name>
    <dbReference type="NCBI Taxonomy" id="930091"/>
    <lineage>
        <taxon>Eukaryota</taxon>
        <taxon>Fungi</taxon>
        <taxon>Dikarya</taxon>
        <taxon>Ascomycota</taxon>
        <taxon>Pezizomycotina</taxon>
        <taxon>Dothideomycetes</taxon>
        <taxon>Pleosporomycetidae</taxon>
        <taxon>Pleosporales</taxon>
        <taxon>Pleosporineae</taxon>
        <taxon>Pleosporaceae</taxon>
        <taxon>Bipolaris</taxon>
    </lineage>
</organism>
<dbReference type="OrthoDB" id="3695667at2759"/>
<proteinExistence type="predicted"/>
<dbReference type="Proteomes" id="UP000054337">
    <property type="component" value="Unassembled WGS sequence"/>
</dbReference>